<dbReference type="AlphaFoldDB" id="A0A4Y9M8B9"/>
<dbReference type="Pfam" id="PF02515">
    <property type="entry name" value="CoA_transf_3"/>
    <property type="match status" value="1"/>
</dbReference>
<dbReference type="EMBL" id="SPQT01000001">
    <property type="protein sequence ID" value="TFV51253.1"/>
    <property type="molecule type" value="Genomic_DNA"/>
</dbReference>
<dbReference type="PANTHER" id="PTHR48207:SF3">
    <property type="entry name" value="SUCCINATE--HYDROXYMETHYLGLUTARATE COA-TRANSFERASE"/>
    <property type="match status" value="1"/>
</dbReference>
<dbReference type="Gene3D" id="3.30.1540.10">
    <property type="entry name" value="formyl-coa transferase, domain 3"/>
    <property type="match status" value="1"/>
</dbReference>
<dbReference type="Gene3D" id="3.40.50.10540">
    <property type="entry name" value="Crotonobetainyl-coa:carnitine coa-transferase, domain 1"/>
    <property type="match status" value="1"/>
</dbReference>
<protein>
    <submittedName>
        <fullName evidence="2">CoA transferase</fullName>
    </submittedName>
</protein>
<proteinExistence type="predicted"/>
<organism evidence="2 3">
    <name type="scientific">Bradyrhizobium niftali</name>
    <dbReference type="NCBI Taxonomy" id="2560055"/>
    <lineage>
        <taxon>Bacteria</taxon>
        <taxon>Pseudomonadati</taxon>
        <taxon>Pseudomonadota</taxon>
        <taxon>Alphaproteobacteria</taxon>
        <taxon>Hyphomicrobiales</taxon>
        <taxon>Nitrobacteraceae</taxon>
        <taxon>Bradyrhizobium</taxon>
    </lineage>
</organism>
<keyword evidence="3" id="KW-1185">Reference proteome</keyword>
<name>A0A4Y9M8B9_9BRAD</name>
<gene>
    <name evidence="2" type="ORF">E4K65_04045</name>
</gene>
<dbReference type="InterPro" id="IPR023606">
    <property type="entry name" value="CoA-Trfase_III_dom_1_sf"/>
</dbReference>
<dbReference type="RefSeq" id="WP_135172995.1">
    <property type="nucleotide sequence ID" value="NZ_SPQT01000001.1"/>
</dbReference>
<evidence type="ECO:0000256" key="1">
    <source>
        <dbReference type="ARBA" id="ARBA00022679"/>
    </source>
</evidence>
<sequence length="381" mass="40915">MSEMPLSGLTVLELGHSIAAPYAGLVLAELGAEVIKVERTGVGDPVRDWGPPYTDGIATAFQTYNRSKAGIEIDLRDDQQRAALQKLIIDRGDIVLQNLKAGAADRAGLGGKQLTELKPSLIYCNLHAFGAVGPLKDRPGYDPLMQAFGGLMSVTGEPGERPPVRIGVSIIDMGAGMWAVIGILAALAELRRSGRGSIVDVSLFETAIGWMMWPLSSYLATGQIPGRQGSSMSTIVPYQVFPTLDSNIMIAAGNDNLFNRLCRALGRTDLACDERFATNGGRVRFRDILLPVLEEIFATRSTAEWSELLAREQVPAAPLQNVADVAAAEQTRALNMLRAEVGLSHPYVALPISFDGVRPRSKNPAPALGADTDRILRKTTV</sequence>
<dbReference type="GO" id="GO:0008410">
    <property type="term" value="F:CoA-transferase activity"/>
    <property type="evidence" value="ECO:0007669"/>
    <property type="project" value="TreeGrafter"/>
</dbReference>
<accession>A0A4Y9M8B9</accession>
<dbReference type="InterPro" id="IPR050483">
    <property type="entry name" value="CoA-transferase_III_domain"/>
</dbReference>
<reference evidence="2 3" key="1">
    <citation type="submission" date="2019-03" db="EMBL/GenBank/DDBJ databases">
        <title>Bradyrhizobium diversity isolated from nodules of Chamaecrista fasciculata.</title>
        <authorList>
            <person name="Klepa M.S."/>
            <person name="Urquiaga M.O."/>
            <person name="Hungria M."/>
            <person name="Delamuta J.R."/>
        </authorList>
    </citation>
    <scope>NUCLEOTIDE SEQUENCE [LARGE SCALE GENOMIC DNA]</scope>
    <source>
        <strain evidence="2 3">CNPSo 3448</strain>
    </source>
</reference>
<comment type="caution">
    <text evidence="2">The sequence shown here is derived from an EMBL/GenBank/DDBJ whole genome shotgun (WGS) entry which is preliminary data.</text>
</comment>
<dbReference type="PANTHER" id="PTHR48207">
    <property type="entry name" value="SUCCINATE--HYDROXYMETHYLGLUTARATE COA-TRANSFERASE"/>
    <property type="match status" value="1"/>
</dbReference>
<dbReference type="OrthoDB" id="9806585at2"/>
<dbReference type="InterPro" id="IPR044855">
    <property type="entry name" value="CoA-Trfase_III_dom3_sf"/>
</dbReference>
<dbReference type="Proteomes" id="UP000297966">
    <property type="component" value="Unassembled WGS sequence"/>
</dbReference>
<evidence type="ECO:0000313" key="2">
    <source>
        <dbReference type="EMBL" id="TFV51253.1"/>
    </source>
</evidence>
<dbReference type="InterPro" id="IPR003673">
    <property type="entry name" value="CoA-Trfase_fam_III"/>
</dbReference>
<keyword evidence="1 2" id="KW-0808">Transferase</keyword>
<dbReference type="SUPFAM" id="SSF89796">
    <property type="entry name" value="CoA-transferase family III (CaiB/BaiF)"/>
    <property type="match status" value="1"/>
</dbReference>
<evidence type="ECO:0000313" key="3">
    <source>
        <dbReference type="Proteomes" id="UP000297966"/>
    </source>
</evidence>